<evidence type="ECO:0000256" key="4">
    <source>
        <dbReference type="ARBA" id="ARBA00022679"/>
    </source>
</evidence>
<dbReference type="PANTHER" id="PTHR30400">
    <property type="entry name" value="MONOFUNCTIONAL BIOSYNTHETIC PEPTIDOGLYCAN TRANSGLYCOSYLASE"/>
    <property type="match status" value="1"/>
</dbReference>
<keyword evidence="1" id="KW-1003">Cell membrane</keyword>
<keyword evidence="6" id="KW-0133">Cell shape</keyword>
<sequence>MLLLWFKRLLLTLLAVTVLTLLALAGWIWQPYDKQAWRVRLPVAGGVQVRVLPLLMLATSAPGRWLLDRRAFNLHHGDIQLYDEDGLRARCRDCWIEAKSISDQPIVIPMVELWLQMDQQHIHGYLAVGETQPLFKIDFTGKVSMRNLKLTWQLPQTPLQALLKPLQSHSAVIRQAVVTGSLNASGTLRWPKQEWSAQPHLNTMAVSGLNISAATTLPIQYDCPLLDEHKHPENMQWVAYDKLGRWLPVAAIIAEDAEFKHHPGYVIAQMQHLLGKESADKQVGGSTITQQLAKYMFTNGERTWKRKIEELLYAVQLESALTKTDILELYLNTVDLGPSLCGAHAAARYYFDLTPDKLNPIQAAWLAGIISNPHRAWKKQYIQQQPDLKRAQDILHFMPRSARKEPGNLNFRPVKAAG</sequence>
<dbReference type="InterPro" id="IPR001264">
    <property type="entry name" value="Glyco_trans_51"/>
</dbReference>
<keyword evidence="4" id="KW-0808">Transferase</keyword>
<keyword evidence="2" id="KW-0997">Cell inner membrane</keyword>
<keyword evidence="9" id="KW-0472">Membrane</keyword>
<proteinExistence type="predicted"/>
<keyword evidence="3" id="KW-0328">Glycosyltransferase</keyword>
<keyword evidence="7" id="KW-0573">Peptidoglycan synthesis</keyword>
<evidence type="ECO:0000256" key="7">
    <source>
        <dbReference type="ARBA" id="ARBA00022984"/>
    </source>
</evidence>
<evidence type="ECO:0000256" key="3">
    <source>
        <dbReference type="ARBA" id="ARBA00022676"/>
    </source>
</evidence>
<dbReference type="InterPro" id="IPR011812">
    <property type="entry name" value="Pep_trsgly"/>
</dbReference>
<keyword evidence="5" id="KW-0812">Transmembrane</keyword>
<comment type="caution">
    <text evidence="12">The sequence shown here is derived from an EMBL/GenBank/DDBJ whole genome shotgun (WGS) entry which is preliminary data.</text>
</comment>
<dbReference type="Pfam" id="PF00912">
    <property type="entry name" value="Transgly"/>
    <property type="match status" value="1"/>
</dbReference>
<evidence type="ECO:0000256" key="10">
    <source>
        <dbReference type="ARBA" id="ARBA00023316"/>
    </source>
</evidence>
<evidence type="ECO:0000256" key="1">
    <source>
        <dbReference type="ARBA" id="ARBA00022475"/>
    </source>
</evidence>
<feature type="domain" description="Glycosyl transferase family 51" evidence="11">
    <location>
        <begin position="229"/>
        <end position="393"/>
    </location>
</feature>
<keyword evidence="13" id="KW-1185">Reference proteome</keyword>
<dbReference type="Gene3D" id="1.10.3810.10">
    <property type="entry name" value="Biosynthetic peptidoglycan transglycosylase-like"/>
    <property type="match status" value="1"/>
</dbReference>
<dbReference type="Proteomes" id="UP001597128">
    <property type="component" value="Unassembled WGS sequence"/>
</dbReference>
<evidence type="ECO:0000313" key="12">
    <source>
        <dbReference type="EMBL" id="MFD0914409.1"/>
    </source>
</evidence>
<reference evidence="13" key="1">
    <citation type="journal article" date="2019" name="Int. J. Syst. Evol. Microbiol.">
        <title>The Global Catalogue of Microorganisms (GCM) 10K type strain sequencing project: providing services to taxonomists for standard genome sequencing and annotation.</title>
        <authorList>
            <consortium name="The Broad Institute Genomics Platform"/>
            <consortium name="The Broad Institute Genome Sequencing Center for Infectious Disease"/>
            <person name="Wu L."/>
            <person name="Ma J."/>
        </authorList>
    </citation>
    <scope>NUCLEOTIDE SEQUENCE [LARGE SCALE GENOMIC DNA]</scope>
    <source>
        <strain evidence="13">CCUG 58412</strain>
    </source>
</reference>
<dbReference type="EMBL" id="JBHTKB010000003">
    <property type="protein sequence ID" value="MFD0914409.1"/>
    <property type="molecule type" value="Genomic_DNA"/>
</dbReference>
<dbReference type="RefSeq" id="WP_379058170.1">
    <property type="nucleotide sequence ID" value="NZ_JBHTKB010000003.1"/>
</dbReference>
<evidence type="ECO:0000256" key="9">
    <source>
        <dbReference type="ARBA" id="ARBA00023136"/>
    </source>
</evidence>
<name>A0ABW3F7G9_9PROT</name>
<dbReference type="SUPFAM" id="SSF53955">
    <property type="entry name" value="Lysozyme-like"/>
    <property type="match status" value="1"/>
</dbReference>
<evidence type="ECO:0000256" key="5">
    <source>
        <dbReference type="ARBA" id="ARBA00022692"/>
    </source>
</evidence>
<gene>
    <name evidence="12" type="ORF">ACFQ1Z_12680</name>
</gene>
<keyword evidence="10" id="KW-0961">Cell wall biogenesis/degradation</keyword>
<keyword evidence="8" id="KW-1133">Transmembrane helix</keyword>
<evidence type="ECO:0000259" key="11">
    <source>
        <dbReference type="Pfam" id="PF00912"/>
    </source>
</evidence>
<evidence type="ECO:0000313" key="13">
    <source>
        <dbReference type="Proteomes" id="UP001597128"/>
    </source>
</evidence>
<accession>A0ABW3F7G9</accession>
<evidence type="ECO:0000256" key="2">
    <source>
        <dbReference type="ARBA" id="ARBA00022519"/>
    </source>
</evidence>
<dbReference type="PANTHER" id="PTHR30400:SF0">
    <property type="entry name" value="BIOSYNTHETIC PEPTIDOGLYCAN TRANSGLYCOSYLASE"/>
    <property type="match status" value="1"/>
</dbReference>
<protein>
    <submittedName>
        <fullName evidence="12">Biosynthetic peptidoglycan transglycosylase</fullName>
    </submittedName>
</protein>
<dbReference type="InterPro" id="IPR036950">
    <property type="entry name" value="PBP_transglycosylase"/>
</dbReference>
<evidence type="ECO:0000256" key="6">
    <source>
        <dbReference type="ARBA" id="ARBA00022960"/>
    </source>
</evidence>
<organism evidence="12 13">
    <name type="scientific">Methylophilus luteus</name>
    <dbReference type="NCBI Taxonomy" id="640108"/>
    <lineage>
        <taxon>Bacteria</taxon>
        <taxon>Pseudomonadati</taxon>
        <taxon>Pseudomonadota</taxon>
        <taxon>Betaproteobacteria</taxon>
        <taxon>Nitrosomonadales</taxon>
        <taxon>Methylophilaceae</taxon>
        <taxon>Methylophilus</taxon>
    </lineage>
</organism>
<dbReference type="InterPro" id="IPR023346">
    <property type="entry name" value="Lysozyme-like_dom_sf"/>
</dbReference>
<evidence type="ECO:0000256" key="8">
    <source>
        <dbReference type="ARBA" id="ARBA00022989"/>
    </source>
</evidence>